<comment type="caution">
    <text evidence="2">The sequence shown here is derived from an EMBL/GenBank/DDBJ whole genome shotgun (WGS) entry which is preliminary data.</text>
</comment>
<evidence type="ECO:0000313" key="2">
    <source>
        <dbReference type="EMBL" id="GGH96780.1"/>
    </source>
</evidence>
<reference evidence="2" key="1">
    <citation type="journal article" date="2014" name="Int. J. Syst. Evol. Microbiol.">
        <title>Complete genome sequence of Corynebacterium casei LMG S-19264T (=DSM 44701T), isolated from a smear-ripened cheese.</title>
        <authorList>
            <consortium name="US DOE Joint Genome Institute (JGI-PGF)"/>
            <person name="Walter F."/>
            <person name="Albersmeier A."/>
            <person name="Kalinowski J."/>
            <person name="Ruckert C."/>
        </authorList>
    </citation>
    <scope>NUCLEOTIDE SEQUENCE</scope>
    <source>
        <strain evidence="2">CGMCC 1.14984</strain>
    </source>
</reference>
<name>A0A8J3A7B4_9PROT</name>
<evidence type="ECO:0000313" key="3">
    <source>
        <dbReference type="Proteomes" id="UP000621856"/>
    </source>
</evidence>
<evidence type="ECO:0000256" key="1">
    <source>
        <dbReference type="SAM" id="MobiDB-lite"/>
    </source>
</evidence>
<organism evidence="2 3">
    <name type="scientific">Aquisalinus luteolus</name>
    <dbReference type="NCBI Taxonomy" id="1566827"/>
    <lineage>
        <taxon>Bacteria</taxon>
        <taxon>Pseudomonadati</taxon>
        <taxon>Pseudomonadota</taxon>
        <taxon>Alphaproteobacteria</taxon>
        <taxon>Parvularculales</taxon>
        <taxon>Parvularculaceae</taxon>
        <taxon>Aquisalinus</taxon>
    </lineage>
</organism>
<sequence length="58" mass="6627">MRPQAREYLEGPAKTPGEACKDKHCENEIDDPEHVFVSPDGRNSELTGFKMENMTFSR</sequence>
<dbReference type="Proteomes" id="UP000621856">
    <property type="component" value="Unassembled WGS sequence"/>
</dbReference>
<dbReference type="AlphaFoldDB" id="A0A8J3A7B4"/>
<proteinExistence type="predicted"/>
<accession>A0A8J3A7B4</accession>
<reference evidence="2" key="2">
    <citation type="submission" date="2020-09" db="EMBL/GenBank/DDBJ databases">
        <authorList>
            <person name="Sun Q."/>
            <person name="Zhou Y."/>
        </authorList>
    </citation>
    <scope>NUCLEOTIDE SEQUENCE</scope>
    <source>
        <strain evidence="2">CGMCC 1.14984</strain>
    </source>
</reference>
<gene>
    <name evidence="2" type="ORF">GCM10011355_16490</name>
</gene>
<feature type="region of interest" description="Disordered" evidence="1">
    <location>
        <begin position="1"/>
        <end position="20"/>
    </location>
</feature>
<protein>
    <submittedName>
        <fullName evidence="2">Uncharacterized protein</fullName>
    </submittedName>
</protein>
<dbReference type="EMBL" id="BMGZ01000001">
    <property type="protein sequence ID" value="GGH96780.1"/>
    <property type="molecule type" value="Genomic_DNA"/>
</dbReference>